<dbReference type="Proteomes" id="UP000541154">
    <property type="component" value="Unassembled WGS sequence"/>
</dbReference>
<dbReference type="PANTHER" id="PTHR43976">
    <property type="entry name" value="SHORT CHAIN DEHYDROGENASE"/>
    <property type="match status" value="1"/>
</dbReference>
<dbReference type="PANTHER" id="PTHR43976:SF16">
    <property type="entry name" value="SHORT-CHAIN DEHYDROGENASE_REDUCTASE FAMILY PROTEIN"/>
    <property type="match status" value="1"/>
</dbReference>
<reference evidence="6 7" key="1">
    <citation type="submission" date="2019-04" db="EMBL/GenBank/DDBJ databases">
        <title>Aspergillus burnettii sp. nov., novel species from soil in southeast Queensland.</title>
        <authorList>
            <person name="Gilchrist C.L.M."/>
            <person name="Pitt J.I."/>
            <person name="Lange L."/>
            <person name="Lacey H.J."/>
            <person name="Vuong D."/>
            <person name="Midgley D.J."/>
            <person name="Greenfield P."/>
            <person name="Bradbury M."/>
            <person name="Lacey E."/>
            <person name="Busk P.K."/>
            <person name="Pilgaard B."/>
            <person name="Chooi Y.H."/>
            <person name="Piggott A.M."/>
        </authorList>
    </citation>
    <scope>NUCLEOTIDE SEQUENCE [LARGE SCALE GENOMIC DNA]</scope>
    <source>
        <strain evidence="6 7">FRR 5400</strain>
    </source>
</reference>
<keyword evidence="3" id="KW-0560">Oxidoreductase</keyword>
<dbReference type="SUPFAM" id="SSF51735">
    <property type="entry name" value="NAD(P)-binding Rossmann-fold domains"/>
    <property type="match status" value="1"/>
</dbReference>
<protein>
    <recommendedName>
        <fullName evidence="8">3-oxoacyl-reductase</fullName>
    </recommendedName>
</protein>
<dbReference type="InterPro" id="IPR036291">
    <property type="entry name" value="NAD(P)-bd_dom_sf"/>
</dbReference>
<dbReference type="InterPro" id="IPR020904">
    <property type="entry name" value="Sc_DH/Rdtase_CS"/>
</dbReference>
<comment type="similarity">
    <text evidence="1 4">Belongs to the short-chain dehydrogenases/reductases (SDR) family.</text>
</comment>
<dbReference type="GO" id="GO:0016491">
    <property type="term" value="F:oxidoreductase activity"/>
    <property type="evidence" value="ECO:0007669"/>
    <property type="project" value="UniProtKB-KW"/>
</dbReference>
<organism evidence="5">
    <name type="scientific">Petromyces alliaceus</name>
    <name type="common">Aspergillus alliaceus</name>
    <dbReference type="NCBI Taxonomy" id="209559"/>
    <lineage>
        <taxon>Eukaryota</taxon>
        <taxon>Fungi</taxon>
        <taxon>Dikarya</taxon>
        <taxon>Ascomycota</taxon>
        <taxon>Pezizomycotina</taxon>
        <taxon>Eurotiomycetes</taxon>
        <taxon>Eurotiomycetidae</taxon>
        <taxon>Eurotiales</taxon>
        <taxon>Aspergillaceae</taxon>
        <taxon>Aspergillus</taxon>
        <taxon>Aspergillus subgen. Circumdati</taxon>
    </lineage>
</organism>
<dbReference type="PRINTS" id="PR00081">
    <property type="entry name" value="GDHRDH"/>
</dbReference>
<reference evidence="5" key="2">
    <citation type="submission" date="2019-04" db="EMBL/GenBank/DDBJ databases">
        <title>Friends and foes A comparative genomics studyof 23 Aspergillus species from section Flavi.</title>
        <authorList>
            <consortium name="DOE Joint Genome Institute"/>
            <person name="Kjaerbolling I."/>
            <person name="Vesth T."/>
            <person name="Frisvad J.C."/>
            <person name="Nybo J.L."/>
            <person name="Theobald S."/>
            <person name="Kildgaard S."/>
            <person name="Isbrandt T."/>
            <person name="Kuo A."/>
            <person name="Sato A."/>
            <person name="Lyhne E.K."/>
            <person name="Kogle M.E."/>
            <person name="Wiebenga A."/>
            <person name="Kun R.S."/>
            <person name="Lubbers R.J."/>
            <person name="Makela M.R."/>
            <person name="Barry K."/>
            <person name="Chovatia M."/>
            <person name="Clum A."/>
            <person name="Daum C."/>
            <person name="Haridas S."/>
            <person name="He G."/>
            <person name="LaButti K."/>
            <person name="Lipzen A."/>
            <person name="Mondo S."/>
            <person name="Riley R."/>
            <person name="Salamov A."/>
            <person name="Simmons B.A."/>
            <person name="Magnuson J.K."/>
            <person name="Henrissat B."/>
            <person name="Mortensen U.H."/>
            <person name="Larsen T.O."/>
            <person name="Devries R.P."/>
            <person name="Grigoriev I.V."/>
            <person name="Machida M."/>
            <person name="Baker S.E."/>
            <person name="Andersen M.R."/>
        </authorList>
    </citation>
    <scope>NUCLEOTIDE SEQUENCE [LARGE SCALE GENOMIC DNA]</scope>
    <source>
        <strain evidence="5">IBT 14317</strain>
    </source>
</reference>
<dbReference type="AlphaFoldDB" id="A0A5N7CJS3"/>
<evidence type="ECO:0000313" key="5">
    <source>
        <dbReference type="EMBL" id="KAE8394077.1"/>
    </source>
</evidence>
<evidence type="ECO:0000256" key="2">
    <source>
        <dbReference type="ARBA" id="ARBA00022857"/>
    </source>
</evidence>
<evidence type="ECO:0000313" key="7">
    <source>
        <dbReference type="Proteomes" id="UP000541154"/>
    </source>
</evidence>
<dbReference type="EMBL" id="SPNV01000197">
    <property type="protein sequence ID" value="KAF5858637.1"/>
    <property type="molecule type" value="Genomic_DNA"/>
</dbReference>
<dbReference type="OrthoDB" id="1274115at2759"/>
<dbReference type="InterPro" id="IPR002347">
    <property type="entry name" value="SDR_fam"/>
</dbReference>
<sequence length="284" mass="30161">MARIWFITGCSSGLGRQIAIAAAQTGDKVVATSRDPSKLNDLQTLGIIPTKLDVSNESEIKSVVDTVESTIGPIDILINNIGYILEGAVEECSNDEVLAQFDTNVFAQLRVLRAVLPYMRARRSGVVANIGSIGGWHGEAAAGLYCASKAAVAIYTEALAAELAPLGVRVTCVEPGYFRTGFLTPGHRVVAGSRILDLEATTRLMREGLAAYSLRQPGDPVKGARVLVEALTLSGRCEGRELPVRLALGRDSLTAIGGSLTREREMLDGWGEIVASTDCDDVMG</sequence>
<dbReference type="Gene3D" id="3.40.50.720">
    <property type="entry name" value="NAD(P)-binding Rossmann-like Domain"/>
    <property type="match status" value="1"/>
</dbReference>
<evidence type="ECO:0000256" key="3">
    <source>
        <dbReference type="ARBA" id="ARBA00023002"/>
    </source>
</evidence>
<dbReference type="Proteomes" id="UP000326877">
    <property type="component" value="Unassembled WGS sequence"/>
</dbReference>
<dbReference type="Pfam" id="PF00106">
    <property type="entry name" value="adh_short"/>
    <property type="match status" value="1"/>
</dbReference>
<evidence type="ECO:0000256" key="4">
    <source>
        <dbReference type="RuleBase" id="RU000363"/>
    </source>
</evidence>
<dbReference type="CDD" id="cd05374">
    <property type="entry name" value="17beta-HSD-like_SDR_c"/>
    <property type="match status" value="1"/>
</dbReference>
<dbReference type="EMBL" id="ML735225">
    <property type="protein sequence ID" value="KAE8394077.1"/>
    <property type="molecule type" value="Genomic_DNA"/>
</dbReference>
<name>A0A5N7CJS3_PETAA</name>
<dbReference type="GO" id="GO:0044550">
    <property type="term" value="P:secondary metabolite biosynthetic process"/>
    <property type="evidence" value="ECO:0007669"/>
    <property type="project" value="UniProtKB-ARBA"/>
</dbReference>
<evidence type="ECO:0000256" key="1">
    <source>
        <dbReference type="ARBA" id="ARBA00006484"/>
    </source>
</evidence>
<accession>A0A8H5ZZD4</accession>
<keyword evidence="7" id="KW-1185">Reference proteome</keyword>
<accession>A0A5N7CJS3</accession>
<proteinExistence type="inferred from homology"/>
<dbReference type="InterPro" id="IPR051911">
    <property type="entry name" value="SDR_oxidoreductase"/>
</dbReference>
<gene>
    <name evidence="5" type="ORF">BDV23DRAFT_147866</name>
    <name evidence="6" type="ORF">ETB97_003947</name>
</gene>
<evidence type="ECO:0008006" key="8">
    <source>
        <dbReference type="Google" id="ProtNLM"/>
    </source>
</evidence>
<dbReference type="PRINTS" id="PR00080">
    <property type="entry name" value="SDRFAMILY"/>
</dbReference>
<keyword evidence="2" id="KW-0521">NADP</keyword>
<dbReference type="PROSITE" id="PS00061">
    <property type="entry name" value="ADH_SHORT"/>
    <property type="match status" value="1"/>
</dbReference>
<evidence type="ECO:0000313" key="6">
    <source>
        <dbReference type="EMBL" id="KAF5858637.1"/>
    </source>
</evidence>